<organism evidence="2 3">
    <name type="scientific">Roseiarcus fermentans</name>
    <dbReference type="NCBI Taxonomy" id="1473586"/>
    <lineage>
        <taxon>Bacteria</taxon>
        <taxon>Pseudomonadati</taxon>
        <taxon>Pseudomonadota</taxon>
        <taxon>Alphaproteobacteria</taxon>
        <taxon>Hyphomicrobiales</taxon>
        <taxon>Roseiarcaceae</taxon>
        <taxon>Roseiarcus</taxon>
    </lineage>
</organism>
<dbReference type="AlphaFoldDB" id="A0A366FMD9"/>
<reference evidence="2 3" key="1">
    <citation type="submission" date="2018-06" db="EMBL/GenBank/DDBJ databases">
        <title>Genomic Encyclopedia of Type Strains, Phase IV (KMG-IV): sequencing the most valuable type-strain genomes for metagenomic binning, comparative biology and taxonomic classification.</title>
        <authorList>
            <person name="Goeker M."/>
        </authorList>
    </citation>
    <scope>NUCLEOTIDE SEQUENCE [LARGE SCALE GENOMIC DNA]</scope>
    <source>
        <strain evidence="2 3">DSM 24875</strain>
    </source>
</reference>
<proteinExistence type="predicted"/>
<dbReference type="Proteomes" id="UP000253529">
    <property type="component" value="Unassembled WGS sequence"/>
</dbReference>
<dbReference type="PROSITE" id="PS51257">
    <property type="entry name" value="PROKAR_LIPOPROTEIN"/>
    <property type="match status" value="1"/>
</dbReference>
<dbReference type="EMBL" id="QNRK01000007">
    <property type="protein sequence ID" value="RBP15854.1"/>
    <property type="molecule type" value="Genomic_DNA"/>
</dbReference>
<feature type="signal peptide" evidence="1">
    <location>
        <begin position="1"/>
        <end position="23"/>
    </location>
</feature>
<protein>
    <submittedName>
        <fullName evidence="2">Uncharacterized protein</fullName>
    </submittedName>
</protein>
<keyword evidence="3" id="KW-1185">Reference proteome</keyword>
<comment type="caution">
    <text evidence="2">The sequence shown here is derived from an EMBL/GenBank/DDBJ whole genome shotgun (WGS) entry which is preliminary data.</text>
</comment>
<evidence type="ECO:0000313" key="2">
    <source>
        <dbReference type="EMBL" id="RBP15854.1"/>
    </source>
</evidence>
<dbReference type="RefSeq" id="WP_113888674.1">
    <property type="nucleotide sequence ID" value="NZ_QNRK01000007.1"/>
</dbReference>
<keyword evidence="1" id="KW-0732">Signal</keyword>
<accession>A0A366FMD9</accession>
<evidence type="ECO:0000256" key="1">
    <source>
        <dbReference type="SAM" id="SignalP"/>
    </source>
</evidence>
<evidence type="ECO:0000313" key="3">
    <source>
        <dbReference type="Proteomes" id="UP000253529"/>
    </source>
</evidence>
<name>A0A366FMD9_9HYPH</name>
<feature type="chain" id="PRO_5016991915" evidence="1">
    <location>
        <begin position="24"/>
        <end position="137"/>
    </location>
</feature>
<sequence length="137" mass="13957">MVRRNLFRSILGKTFVAIACASACGCGASAQTYRDVNGSIVAGVMPLPYAYTPLAPGQYNLTPATVTALTIPRGARFATICASSAGAMYTTDGVTTPTSAIGQPLPAGSCVSLSGGAVLANFRVVSPSGVLDVEYFQ</sequence>
<gene>
    <name evidence="2" type="ORF">DFR50_107124</name>
</gene>